<keyword evidence="1" id="KW-1133">Transmembrane helix</keyword>
<dbReference type="AlphaFoldDB" id="A0A1T4P4R1"/>
<sequence>MTARKKFLLLFSAVAWFALICQFMLQQQVTAIARAELLIRFFSFFTVLSNLLVAVCVTSLLMRPAGFFRRPGVQSAVTLYILIVGLVYNMVLRHLWSPEGMQAVVDDLLHSVIPLMMLFYWWRWTDTRSLRYNQVPFWLIYPACYTLFILLRGHYATWYPYPFINVTVLGYPEVMVNSFFIMLAFLAVAFVIVWYGKRKKYGPVNVAA</sequence>
<keyword evidence="1" id="KW-0472">Membrane</keyword>
<evidence type="ECO:0000313" key="3">
    <source>
        <dbReference type="Proteomes" id="UP000190888"/>
    </source>
</evidence>
<name>A0A1T4P4R1_9BACT</name>
<accession>A0A1T4P4R1</accession>
<protein>
    <recommendedName>
        <fullName evidence="4">FAR-17a/AIG1-like protein</fullName>
    </recommendedName>
</protein>
<feature type="transmembrane region" description="Helical" evidence="1">
    <location>
        <begin position="175"/>
        <end position="195"/>
    </location>
</feature>
<dbReference type="STRING" id="413434.SAMN04488132_105155"/>
<dbReference type="InterPro" id="IPR049713">
    <property type="entry name" value="Pr6Pr-like"/>
</dbReference>
<feature type="transmembrane region" description="Helical" evidence="1">
    <location>
        <begin position="73"/>
        <end position="96"/>
    </location>
</feature>
<keyword evidence="3" id="KW-1185">Reference proteome</keyword>
<proteinExistence type="predicted"/>
<organism evidence="2 3">
    <name type="scientific">Sediminibacterium ginsengisoli</name>
    <dbReference type="NCBI Taxonomy" id="413434"/>
    <lineage>
        <taxon>Bacteria</taxon>
        <taxon>Pseudomonadati</taxon>
        <taxon>Bacteroidota</taxon>
        <taxon>Chitinophagia</taxon>
        <taxon>Chitinophagales</taxon>
        <taxon>Chitinophagaceae</taxon>
        <taxon>Sediminibacterium</taxon>
    </lineage>
</organism>
<evidence type="ECO:0000256" key="1">
    <source>
        <dbReference type="SAM" id="Phobius"/>
    </source>
</evidence>
<dbReference type="NCBIfam" id="NF038065">
    <property type="entry name" value="Pr6Pr"/>
    <property type="match status" value="1"/>
</dbReference>
<evidence type="ECO:0000313" key="2">
    <source>
        <dbReference type="EMBL" id="SJZ86590.1"/>
    </source>
</evidence>
<reference evidence="2 3" key="1">
    <citation type="submission" date="2017-02" db="EMBL/GenBank/DDBJ databases">
        <authorList>
            <person name="Peterson S.W."/>
        </authorList>
    </citation>
    <scope>NUCLEOTIDE SEQUENCE [LARGE SCALE GENOMIC DNA]</scope>
    <source>
        <strain evidence="2 3">DSM 22335</strain>
    </source>
</reference>
<dbReference type="EMBL" id="FUWH01000005">
    <property type="protein sequence ID" value="SJZ86590.1"/>
    <property type="molecule type" value="Genomic_DNA"/>
</dbReference>
<dbReference type="OrthoDB" id="9809977at2"/>
<evidence type="ECO:0008006" key="4">
    <source>
        <dbReference type="Google" id="ProtNLM"/>
    </source>
</evidence>
<keyword evidence="1" id="KW-0812">Transmembrane</keyword>
<dbReference type="Proteomes" id="UP000190888">
    <property type="component" value="Unassembled WGS sequence"/>
</dbReference>
<gene>
    <name evidence="2" type="ORF">SAMN04488132_105155</name>
</gene>
<feature type="transmembrane region" description="Helical" evidence="1">
    <location>
        <begin position="108"/>
        <end position="125"/>
    </location>
</feature>
<dbReference type="RefSeq" id="WP_078831480.1">
    <property type="nucleotide sequence ID" value="NZ_FUWH01000005.1"/>
</dbReference>
<feature type="transmembrane region" description="Helical" evidence="1">
    <location>
        <begin position="137"/>
        <end position="155"/>
    </location>
</feature>
<feature type="transmembrane region" description="Helical" evidence="1">
    <location>
        <begin position="41"/>
        <end position="61"/>
    </location>
</feature>